<evidence type="ECO:0000313" key="2">
    <source>
        <dbReference type="Proteomes" id="UP000260025"/>
    </source>
</evidence>
<protein>
    <recommendedName>
        <fullName evidence="3">DUF5105 domain-containing protein</fullName>
    </recommendedName>
</protein>
<dbReference type="AlphaFoldDB" id="A0A3E2W1C6"/>
<evidence type="ECO:0000313" key="1">
    <source>
        <dbReference type="EMBL" id="RGC17332.1"/>
    </source>
</evidence>
<dbReference type="OrthoDB" id="1654042at2"/>
<accession>A0A3E2W1C6</accession>
<comment type="caution">
    <text evidence="1">The sequence shown here is derived from an EMBL/GenBank/DDBJ whole genome shotgun (WGS) entry which is preliminary data.</text>
</comment>
<name>A0A3E2W1C6_CLOIN</name>
<dbReference type="RefSeq" id="WP_117442368.1">
    <property type="nucleotide sequence ID" value="NZ_JAJFEN010000007.1"/>
</dbReference>
<dbReference type="Proteomes" id="UP000260025">
    <property type="component" value="Unassembled WGS sequence"/>
</dbReference>
<gene>
    <name evidence="1" type="ORF">DXA38_05725</name>
</gene>
<reference evidence="1 2" key="1">
    <citation type="submission" date="2018-08" db="EMBL/GenBank/DDBJ databases">
        <title>A genome reference for cultivated species of the human gut microbiota.</title>
        <authorList>
            <person name="Zou Y."/>
            <person name="Xue W."/>
            <person name="Luo G."/>
        </authorList>
    </citation>
    <scope>NUCLEOTIDE SEQUENCE [LARGE SCALE GENOMIC DNA]</scope>
    <source>
        <strain evidence="1 2">OF01-2LB</strain>
    </source>
</reference>
<evidence type="ECO:0008006" key="3">
    <source>
        <dbReference type="Google" id="ProtNLM"/>
    </source>
</evidence>
<organism evidence="1 2">
    <name type="scientific">Clostridium innocuum</name>
    <dbReference type="NCBI Taxonomy" id="1522"/>
    <lineage>
        <taxon>Bacteria</taxon>
        <taxon>Bacillati</taxon>
        <taxon>Bacillota</taxon>
        <taxon>Clostridia</taxon>
        <taxon>Eubacteriales</taxon>
        <taxon>Clostridiaceae</taxon>
        <taxon>Clostridium</taxon>
    </lineage>
</organism>
<proteinExistence type="predicted"/>
<dbReference type="EMBL" id="QVEV01000005">
    <property type="protein sequence ID" value="RGC17332.1"/>
    <property type="molecule type" value="Genomic_DNA"/>
</dbReference>
<sequence>MKKWIALLTLTCLCVLSGCTEKETPRSPVETTAAFLNGIQNQSSDAVKASSDWEDFNIKAFTMEDSDYMDSVDKELQKQAYEKMTHFEHTEGKETIQGDQASVTVEIKQYDFSNSLKAGMEQAEKKVQELSKKDVSDAETEAAIATVLFESLQKTDTMKTTEVQIQLKKTEDVWVVSSDNAPLQKLLSANLNLLQDHN</sequence>
<dbReference type="PROSITE" id="PS51257">
    <property type="entry name" value="PROKAR_LIPOPROTEIN"/>
    <property type="match status" value="1"/>
</dbReference>